<gene>
    <name evidence="1" type="ORF">PCOR1329_LOCUS58378</name>
</gene>
<sequence>MAQVGTSHCCRTDVGKDEESYKHILTALAENTKVLDQLPPVVLTLVGEATADRKTWQQSLTELGKVKFTATPERVSRFSEVVEQSRAAAKADVLDGQVRGLPDFATFADQLKRLASDTVPGPDEFLGKSWIYAPHWMTRCIYVLFCRRWMNIEWGESEVATWKEFVLRGFKTVSQPTSFKQYRWLGLIDHLFKLYSATNHAVVARCVRKPQRANSYG</sequence>
<dbReference type="Proteomes" id="UP001189429">
    <property type="component" value="Unassembled WGS sequence"/>
</dbReference>
<evidence type="ECO:0008006" key="3">
    <source>
        <dbReference type="Google" id="ProtNLM"/>
    </source>
</evidence>
<keyword evidence="2" id="KW-1185">Reference proteome</keyword>
<name>A0ABN9VJR1_9DINO</name>
<evidence type="ECO:0000313" key="1">
    <source>
        <dbReference type="EMBL" id="CAK0873077.1"/>
    </source>
</evidence>
<evidence type="ECO:0000313" key="2">
    <source>
        <dbReference type="Proteomes" id="UP001189429"/>
    </source>
</evidence>
<dbReference type="EMBL" id="CAUYUJ010017238">
    <property type="protein sequence ID" value="CAK0873077.1"/>
    <property type="molecule type" value="Genomic_DNA"/>
</dbReference>
<reference evidence="1" key="1">
    <citation type="submission" date="2023-10" db="EMBL/GenBank/DDBJ databases">
        <authorList>
            <person name="Chen Y."/>
            <person name="Shah S."/>
            <person name="Dougan E. K."/>
            <person name="Thang M."/>
            <person name="Chan C."/>
        </authorList>
    </citation>
    <scope>NUCLEOTIDE SEQUENCE [LARGE SCALE GENOMIC DNA]</scope>
</reference>
<proteinExistence type="predicted"/>
<accession>A0ABN9VJR1</accession>
<comment type="caution">
    <text evidence="1">The sequence shown here is derived from an EMBL/GenBank/DDBJ whole genome shotgun (WGS) entry which is preliminary data.</text>
</comment>
<protein>
    <recommendedName>
        <fullName evidence="3">Defective in cullin neddylation protein</fullName>
    </recommendedName>
</protein>
<organism evidence="1 2">
    <name type="scientific">Prorocentrum cordatum</name>
    <dbReference type="NCBI Taxonomy" id="2364126"/>
    <lineage>
        <taxon>Eukaryota</taxon>
        <taxon>Sar</taxon>
        <taxon>Alveolata</taxon>
        <taxon>Dinophyceae</taxon>
        <taxon>Prorocentrales</taxon>
        <taxon>Prorocentraceae</taxon>
        <taxon>Prorocentrum</taxon>
    </lineage>
</organism>